<dbReference type="EMBL" id="SOKJ01000034">
    <property type="protein sequence ID" value="TET13020.1"/>
    <property type="molecule type" value="Genomic_DNA"/>
</dbReference>
<dbReference type="Gene3D" id="3.30.70.360">
    <property type="match status" value="1"/>
</dbReference>
<dbReference type="Gene3D" id="3.40.630.10">
    <property type="entry name" value="Zn peptidases"/>
    <property type="match status" value="1"/>
</dbReference>
<gene>
    <name evidence="5" type="ORF">E3J84_00645</name>
</gene>
<dbReference type="Proteomes" id="UP000316360">
    <property type="component" value="Unassembled WGS sequence"/>
</dbReference>
<comment type="caution">
    <text evidence="5">The sequence shown here is derived from an EMBL/GenBank/DDBJ whole genome shotgun (WGS) entry which is preliminary data.</text>
</comment>
<protein>
    <submittedName>
        <fullName evidence="5">ArgE/DapE family deacylase</fullName>
    </submittedName>
</protein>
<dbReference type="Pfam" id="PF01546">
    <property type="entry name" value="Peptidase_M20"/>
    <property type="match status" value="1"/>
</dbReference>
<accession>A0A523S4S0</accession>
<reference evidence="5 6" key="1">
    <citation type="submission" date="2019-03" db="EMBL/GenBank/DDBJ databases">
        <title>Metabolic potential of uncultured bacteria and archaea associated with petroleum seepage in deep-sea sediments.</title>
        <authorList>
            <person name="Dong X."/>
            <person name="Hubert C."/>
        </authorList>
    </citation>
    <scope>NUCLEOTIDE SEQUENCE [LARGE SCALE GENOMIC DNA]</scope>
    <source>
        <strain evidence="5">E44_bin7</strain>
    </source>
</reference>
<organism evidence="5 6">
    <name type="scientific">Aerophobetes bacterium</name>
    <dbReference type="NCBI Taxonomy" id="2030807"/>
    <lineage>
        <taxon>Bacteria</taxon>
        <taxon>Candidatus Aerophobota</taxon>
    </lineage>
</organism>
<dbReference type="PANTHER" id="PTHR43808:SF25">
    <property type="entry name" value="PEPTIDASE M20 DIMERISATION DOMAIN-CONTAINING PROTEIN"/>
    <property type="match status" value="1"/>
</dbReference>
<evidence type="ECO:0000313" key="6">
    <source>
        <dbReference type="Proteomes" id="UP000316360"/>
    </source>
</evidence>
<dbReference type="PANTHER" id="PTHR43808">
    <property type="entry name" value="ACETYLORNITHINE DEACETYLASE"/>
    <property type="match status" value="1"/>
</dbReference>
<proteinExistence type="inferred from homology"/>
<keyword evidence="4" id="KW-0170">Cobalt</keyword>
<comment type="similarity">
    <text evidence="2">Belongs to the peptidase M20A family.</text>
</comment>
<dbReference type="NCBIfam" id="TIGR01910">
    <property type="entry name" value="DapE-ArgE"/>
    <property type="match status" value="1"/>
</dbReference>
<dbReference type="AlphaFoldDB" id="A0A523S4S0"/>
<evidence type="ECO:0000256" key="2">
    <source>
        <dbReference type="ARBA" id="ARBA00006247"/>
    </source>
</evidence>
<evidence type="ECO:0000256" key="3">
    <source>
        <dbReference type="ARBA" id="ARBA00022833"/>
    </source>
</evidence>
<dbReference type="SUPFAM" id="SSF53187">
    <property type="entry name" value="Zn-dependent exopeptidases"/>
    <property type="match status" value="1"/>
</dbReference>
<evidence type="ECO:0000313" key="5">
    <source>
        <dbReference type="EMBL" id="TET13020.1"/>
    </source>
</evidence>
<keyword evidence="3" id="KW-0862">Zinc</keyword>
<dbReference type="GO" id="GO:0016787">
    <property type="term" value="F:hydrolase activity"/>
    <property type="evidence" value="ECO:0007669"/>
    <property type="project" value="InterPro"/>
</dbReference>
<evidence type="ECO:0000256" key="1">
    <source>
        <dbReference type="ARBA" id="ARBA00001947"/>
    </source>
</evidence>
<evidence type="ECO:0000256" key="4">
    <source>
        <dbReference type="ARBA" id="ARBA00023285"/>
    </source>
</evidence>
<sequence>MTNGRLINSIDQHREEIVEFLQKLVQFNTEVSEYGRIGNEGEAQEFVADYFKKMNLEVDVFEPDNKRIRKYFGFMPGHIYKNRPNVVGTLKGKGKGRSLILNAHMDTVPAGPVSEWKHDPFGGETENGRIYGRGVVDDKGGLTAAIMAVKAIRDTGISLGGNIILESVVDEEGEGNGTLSCCDRGYKADAAIVVDSIDPITDVWVAHPGVTVFRLKAKGRPGHYCLKYTPQQGISAIDKMRVILDGLDKFQTERLAYIRDREYFPRVPIIGVDKICGGEYRAVFPESCYIEAGFDYFSSEIGEKHDDSLIREKIEERIRKIEQGDNWLRENPSSIEWLASILPVIIDKQHSIVRVLKDNIEKIAGCANLVPGKTTNDARHLFHITNVPVISWSCGGQAVHGIDESIEIEDLIKATKILALAIKDWCGGK</sequence>
<dbReference type="InterPro" id="IPR010182">
    <property type="entry name" value="ArgE/DapE"/>
</dbReference>
<comment type="cofactor">
    <cofactor evidence="1">
        <name>Zn(2+)</name>
        <dbReference type="ChEBI" id="CHEBI:29105"/>
    </cofactor>
</comment>
<dbReference type="InterPro" id="IPR050072">
    <property type="entry name" value="Peptidase_M20A"/>
</dbReference>
<dbReference type="InterPro" id="IPR002933">
    <property type="entry name" value="Peptidase_M20"/>
</dbReference>
<name>A0A523S4S0_UNCAE</name>